<evidence type="ECO:0000256" key="3">
    <source>
        <dbReference type="ARBA" id="ARBA00022801"/>
    </source>
</evidence>
<dbReference type="PANTHER" id="PTHR42693:SF53">
    <property type="entry name" value="ENDO-4-O-SULFATASE"/>
    <property type="match status" value="1"/>
</dbReference>
<evidence type="ECO:0000313" key="6">
    <source>
        <dbReference type="EMBL" id="MBC2595905.1"/>
    </source>
</evidence>
<dbReference type="EMBL" id="JACHVB010000058">
    <property type="protein sequence ID" value="MBC2595905.1"/>
    <property type="molecule type" value="Genomic_DNA"/>
</dbReference>
<dbReference type="RefSeq" id="WP_185676833.1">
    <property type="nucleotide sequence ID" value="NZ_JACHVB010000058.1"/>
</dbReference>
<keyword evidence="4" id="KW-0106">Calcium</keyword>
<dbReference type="Pfam" id="PF00884">
    <property type="entry name" value="Sulfatase"/>
    <property type="match status" value="1"/>
</dbReference>
<dbReference type="Gene3D" id="3.40.720.10">
    <property type="entry name" value="Alkaline Phosphatase, subunit A"/>
    <property type="match status" value="1"/>
</dbReference>
<dbReference type="InterPro" id="IPR024607">
    <property type="entry name" value="Sulfatase_CS"/>
</dbReference>
<name>A0A842HGR7_9BACT</name>
<gene>
    <name evidence="6" type="ORF">H5P28_16695</name>
</gene>
<keyword evidence="6" id="KW-0808">Transferase</keyword>
<reference evidence="6 7" key="1">
    <citation type="submission" date="2020-07" db="EMBL/GenBank/DDBJ databases">
        <authorList>
            <person name="Feng X."/>
        </authorList>
    </citation>
    <scope>NUCLEOTIDE SEQUENCE [LARGE SCALE GENOMIC DNA]</scope>
    <source>
        <strain evidence="6 7">JCM31066</strain>
    </source>
</reference>
<dbReference type="InterPro" id="IPR000917">
    <property type="entry name" value="Sulfatase_N"/>
</dbReference>
<comment type="caution">
    <text evidence="6">The sequence shown here is derived from an EMBL/GenBank/DDBJ whole genome shotgun (WGS) entry which is preliminary data.</text>
</comment>
<keyword evidence="3 6" id="KW-0378">Hydrolase</keyword>
<sequence length="480" mass="53148">MDNVLFILADDLGAWALGCAGNNEIHTPHLDRLAARGLRLENAFCVSPVCSPARASLLTGRIPSQHGVHDWVRRGNCPSESGDGSLIDYLEGLPTYTEALAQAGYRCGLSGKWHLGQAPVPRGDHVFWHVHAKGGGSYYHAPWIRDGQECEAPGYVTDVITDYALEFLEAYADGARPFYLGVHYTAPHYPWGRDQHPAQYYEPYFNDCAFESVPELPMHPWQIDTAPRVHTREARREMLSGYYAAVTAMDAAIGRLLDALERSGQLGRTLIVFTSDNGMNMGHHGIYGKGNGTYPQNMYDTSVKVPFILSRPGRVPEGVSAGALFSHYDFMPTLLDFLGLGRQVPAALPGAIRTDLWEGRADATGAPVVVFDEYGPVRMIRDERWKYVHRFPDGPHECYDLQSDPGETHNLIGDPRCFALAERMRGQLAAWFARYVDPARDGADFPVTGKGQCDLSGRAGAFADDWFYYSENVEPKDSAS</sequence>
<proteinExistence type="inferred from homology"/>
<dbReference type="PANTHER" id="PTHR42693">
    <property type="entry name" value="ARYLSULFATASE FAMILY MEMBER"/>
    <property type="match status" value="1"/>
</dbReference>
<feature type="domain" description="Sulfatase N-terminal" evidence="5">
    <location>
        <begin position="3"/>
        <end position="339"/>
    </location>
</feature>
<protein>
    <submittedName>
        <fullName evidence="6">Sulfatase-like hydrolase/transferase</fullName>
    </submittedName>
</protein>
<dbReference type="SUPFAM" id="SSF53649">
    <property type="entry name" value="Alkaline phosphatase-like"/>
    <property type="match status" value="1"/>
</dbReference>
<keyword evidence="2" id="KW-0479">Metal-binding</keyword>
<dbReference type="InterPro" id="IPR050738">
    <property type="entry name" value="Sulfatase"/>
</dbReference>
<dbReference type="AlphaFoldDB" id="A0A842HGR7"/>
<dbReference type="GO" id="GO:0004065">
    <property type="term" value="F:arylsulfatase activity"/>
    <property type="evidence" value="ECO:0007669"/>
    <property type="project" value="TreeGrafter"/>
</dbReference>
<dbReference type="GO" id="GO:0016740">
    <property type="term" value="F:transferase activity"/>
    <property type="evidence" value="ECO:0007669"/>
    <property type="project" value="UniProtKB-KW"/>
</dbReference>
<dbReference type="PROSITE" id="PS00523">
    <property type="entry name" value="SULFATASE_1"/>
    <property type="match status" value="1"/>
</dbReference>
<evidence type="ECO:0000256" key="1">
    <source>
        <dbReference type="ARBA" id="ARBA00008779"/>
    </source>
</evidence>
<keyword evidence="7" id="KW-1185">Reference proteome</keyword>
<organism evidence="6 7">
    <name type="scientific">Ruficoccus amylovorans</name>
    <dbReference type="NCBI Taxonomy" id="1804625"/>
    <lineage>
        <taxon>Bacteria</taxon>
        <taxon>Pseudomonadati</taxon>
        <taxon>Verrucomicrobiota</taxon>
        <taxon>Opitutia</taxon>
        <taxon>Puniceicoccales</taxon>
        <taxon>Cerasicoccaceae</taxon>
        <taxon>Ruficoccus</taxon>
    </lineage>
</organism>
<evidence type="ECO:0000256" key="4">
    <source>
        <dbReference type="ARBA" id="ARBA00022837"/>
    </source>
</evidence>
<dbReference type="GO" id="GO:0046872">
    <property type="term" value="F:metal ion binding"/>
    <property type="evidence" value="ECO:0007669"/>
    <property type="project" value="UniProtKB-KW"/>
</dbReference>
<evidence type="ECO:0000256" key="2">
    <source>
        <dbReference type="ARBA" id="ARBA00022723"/>
    </source>
</evidence>
<comment type="similarity">
    <text evidence="1">Belongs to the sulfatase family.</text>
</comment>
<evidence type="ECO:0000259" key="5">
    <source>
        <dbReference type="Pfam" id="PF00884"/>
    </source>
</evidence>
<accession>A0A842HGR7</accession>
<dbReference type="InterPro" id="IPR017850">
    <property type="entry name" value="Alkaline_phosphatase_core_sf"/>
</dbReference>
<dbReference type="Proteomes" id="UP000546464">
    <property type="component" value="Unassembled WGS sequence"/>
</dbReference>
<dbReference type="CDD" id="cd16149">
    <property type="entry name" value="sulfatase_like"/>
    <property type="match status" value="1"/>
</dbReference>
<evidence type="ECO:0000313" key="7">
    <source>
        <dbReference type="Proteomes" id="UP000546464"/>
    </source>
</evidence>